<accession>A0A0U5C3Z3</accession>
<dbReference type="EMBL" id="AP017312">
    <property type="protein sequence ID" value="BAU26355.1"/>
    <property type="molecule type" value="Genomic_DNA"/>
</dbReference>
<reference evidence="8 9" key="1">
    <citation type="submission" date="2015-12" db="EMBL/GenBank/DDBJ databases">
        <title>Genome sequence of Aneurinibacillus soli.</title>
        <authorList>
            <person name="Lee J.S."/>
            <person name="Lee K.C."/>
            <person name="Kim K.K."/>
            <person name="Lee B.W."/>
        </authorList>
    </citation>
    <scope>NUCLEOTIDE SEQUENCE [LARGE SCALE GENOMIC DNA]</scope>
    <source>
        <strain evidence="8 9">CB4</strain>
    </source>
</reference>
<dbReference type="PANTHER" id="PTHR32024:SF4">
    <property type="entry name" value="KTR SYSTEM POTASSIUM UPTAKE PROTEIN D"/>
    <property type="match status" value="1"/>
</dbReference>
<dbReference type="GO" id="GO:0008324">
    <property type="term" value="F:monoatomic cation transmembrane transporter activity"/>
    <property type="evidence" value="ECO:0007669"/>
    <property type="project" value="InterPro"/>
</dbReference>
<dbReference type="GO" id="GO:0030001">
    <property type="term" value="P:metal ion transport"/>
    <property type="evidence" value="ECO:0007669"/>
    <property type="project" value="UniProtKB-ARBA"/>
</dbReference>
<evidence type="ECO:0000256" key="5">
    <source>
        <dbReference type="ARBA" id="ARBA00022989"/>
    </source>
</evidence>
<dbReference type="InterPro" id="IPR003445">
    <property type="entry name" value="Cat_transpt"/>
</dbReference>
<keyword evidence="4" id="KW-0812">Transmembrane</keyword>
<dbReference type="OrthoDB" id="9810952at2"/>
<dbReference type="AlphaFoldDB" id="A0A0U5C3Z3"/>
<evidence type="ECO:0000256" key="4">
    <source>
        <dbReference type="ARBA" id="ARBA00022692"/>
    </source>
</evidence>
<evidence type="ECO:0000256" key="7">
    <source>
        <dbReference type="ARBA" id="ARBA00023136"/>
    </source>
</evidence>
<dbReference type="Proteomes" id="UP000217696">
    <property type="component" value="Chromosome"/>
</dbReference>
<keyword evidence="7" id="KW-0472">Membrane</keyword>
<protein>
    <submittedName>
        <fullName evidence="8">Ktr system potassium uptake protein B</fullName>
    </submittedName>
</protein>
<dbReference type="GO" id="GO:0005886">
    <property type="term" value="C:plasma membrane"/>
    <property type="evidence" value="ECO:0007669"/>
    <property type="project" value="UniProtKB-SubCell"/>
</dbReference>
<dbReference type="Pfam" id="PF02386">
    <property type="entry name" value="TrkH"/>
    <property type="match status" value="1"/>
</dbReference>
<comment type="subcellular location">
    <subcellularLocation>
        <location evidence="1">Cell membrane</location>
        <topology evidence="1">Multi-pass membrane protein</topology>
    </subcellularLocation>
</comment>
<keyword evidence="5" id="KW-1133">Transmembrane helix</keyword>
<dbReference type="PANTHER" id="PTHR32024">
    <property type="entry name" value="TRK SYSTEM POTASSIUM UPTAKE PROTEIN TRKG-RELATED"/>
    <property type="match status" value="1"/>
</dbReference>
<dbReference type="RefSeq" id="WP_096467594.1">
    <property type="nucleotide sequence ID" value="NZ_AP017312.1"/>
</dbReference>
<evidence type="ECO:0000256" key="6">
    <source>
        <dbReference type="ARBA" id="ARBA00023065"/>
    </source>
</evidence>
<proteinExistence type="predicted"/>
<keyword evidence="2" id="KW-0813">Transport</keyword>
<keyword evidence="6" id="KW-0406">Ion transport</keyword>
<gene>
    <name evidence="8" type="primary">ktrB_1</name>
    <name evidence="8" type="ORF">CB4_00469</name>
</gene>
<evidence type="ECO:0000256" key="3">
    <source>
        <dbReference type="ARBA" id="ARBA00022475"/>
    </source>
</evidence>
<keyword evidence="9" id="KW-1185">Reference proteome</keyword>
<dbReference type="KEGG" id="asoc:CB4_00469"/>
<evidence type="ECO:0000313" key="9">
    <source>
        <dbReference type="Proteomes" id="UP000217696"/>
    </source>
</evidence>
<organism evidence="8 9">
    <name type="scientific">Aneurinibacillus soli</name>
    <dbReference type="NCBI Taxonomy" id="1500254"/>
    <lineage>
        <taxon>Bacteria</taxon>
        <taxon>Bacillati</taxon>
        <taxon>Bacillota</taxon>
        <taxon>Bacilli</taxon>
        <taxon>Bacillales</taxon>
        <taxon>Paenibacillaceae</taxon>
        <taxon>Aneurinibacillus group</taxon>
        <taxon>Aneurinibacillus</taxon>
    </lineage>
</organism>
<evidence type="ECO:0000256" key="2">
    <source>
        <dbReference type="ARBA" id="ARBA00022448"/>
    </source>
</evidence>
<evidence type="ECO:0000313" key="8">
    <source>
        <dbReference type="EMBL" id="BAU26355.1"/>
    </source>
</evidence>
<keyword evidence="3" id="KW-1003">Cell membrane</keyword>
<sequence length="448" mass="49751">MKRLSNRFSAQQLLVGGYFLATFLSVILLMLPVSLKEGVTLSFIDALFIATSAVSVTGLATVNPVDTFSVFGTFVLIFACQIGGIGIMTLGTFLWILLGKNIGLSYRMLIMTDQNRNNLSGLVQLMKLVIGMAVFFEAIGTIILGFYFWGTGYYATWYEAFYYALFHCVSSYTNAGIDIFGNSMLGFSHDYFVQSITMLLIMLGAIGFPVLVEAYEYFIKKSRPFRFSLYTKLTTLTFFFLIITGFIGILVIENNQAFAGMSWHEKIFYALFNSVTTRSCGLVTMNMTDFSTPTQFLMSMFMFIGASPSSVGGGIRTTTLAIMVLTVIAYARGHQEVQLLGRSLYQTDIIKSFVVFTVSSITVCTSIIILLILEHDRFSVMEVIFEVCSAFGTTGLSLGITSNLSTVSQCIIVLLMFMGRIGVPVLLFIFKNKQQSRLRYPGERVMIG</sequence>
<evidence type="ECO:0000256" key="1">
    <source>
        <dbReference type="ARBA" id="ARBA00004651"/>
    </source>
</evidence>
<name>A0A0U5C3Z3_9BACL</name>